<dbReference type="GO" id="GO:0016740">
    <property type="term" value="F:transferase activity"/>
    <property type="evidence" value="ECO:0007669"/>
    <property type="project" value="UniProtKB-KW"/>
</dbReference>
<evidence type="ECO:0000313" key="5">
    <source>
        <dbReference type="Proteomes" id="UP000095023"/>
    </source>
</evidence>
<dbReference type="PANTHER" id="PTHR12203">
    <property type="entry name" value="KDEL LYS-ASP-GLU-LEU CONTAINING - RELATED"/>
    <property type="match status" value="1"/>
</dbReference>
<accession>A0A1E4TAZ7</accession>
<feature type="domain" description="Glycosyl transferase CAP10" evidence="3">
    <location>
        <begin position="218"/>
        <end position="513"/>
    </location>
</feature>
<name>A0A1E4TAZ7_9ASCO</name>
<comment type="similarity">
    <text evidence="1">Belongs to the glycosyltransferase 90 family.</text>
</comment>
<dbReference type="OrthoDB" id="541052at2759"/>
<dbReference type="AlphaFoldDB" id="A0A1E4TAZ7"/>
<dbReference type="InterPro" id="IPR051091">
    <property type="entry name" value="O-Glucosyltr/Glycosyltrsf_90"/>
</dbReference>
<dbReference type="Proteomes" id="UP000095023">
    <property type="component" value="Unassembled WGS sequence"/>
</dbReference>
<gene>
    <name evidence="4" type="ORF">CANCADRAFT_12564</name>
</gene>
<proteinExistence type="inferred from homology"/>
<dbReference type="PANTHER" id="PTHR12203:SF35">
    <property type="entry name" value="PROTEIN O-GLUCOSYLTRANSFERASE 1"/>
    <property type="match status" value="1"/>
</dbReference>
<keyword evidence="5" id="KW-1185">Reference proteome</keyword>
<reference evidence="5" key="1">
    <citation type="submission" date="2016-02" db="EMBL/GenBank/DDBJ databases">
        <title>Comparative genomics of biotechnologically important yeasts.</title>
        <authorList>
            <consortium name="DOE Joint Genome Institute"/>
            <person name="Riley R."/>
            <person name="Haridas S."/>
            <person name="Wolfe K.H."/>
            <person name="Lopes M.R."/>
            <person name="Hittinger C.T."/>
            <person name="Goker M."/>
            <person name="Salamov A."/>
            <person name="Wisecaver J."/>
            <person name="Long T.M."/>
            <person name="Aerts A.L."/>
            <person name="Barry K."/>
            <person name="Choi C."/>
            <person name="Clum A."/>
            <person name="Coughlan A.Y."/>
            <person name="Deshpande S."/>
            <person name="Douglass A.P."/>
            <person name="Hanson S.J."/>
            <person name="Klenk H.-P."/>
            <person name="Labutti K."/>
            <person name="Lapidus A."/>
            <person name="Lindquist E."/>
            <person name="Lipzen A."/>
            <person name="Meier-Kolthoff J.P."/>
            <person name="Ohm R.A."/>
            <person name="Otillar R.P."/>
            <person name="Pangilinan J."/>
            <person name="Peng Y."/>
            <person name="Rokas A."/>
            <person name="Rosa C.A."/>
            <person name="Scheuner C."/>
            <person name="Sibirny A.A."/>
            <person name="Slot J.C."/>
            <person name="Stielow J.B."/>
            <person name="Sun H."/>
            <person name="Kurtzman C.P."/>
            <person name="Blackwell M."/>
            <person name="Jeffries T.W."/>
            <person name="Grigoriev I.V."/>
        </authorList>
    </citation>
    <scope>NUCLEOTIDE SEQUENCE [LARGE SCALE GENOMIC DNA]</scope>
    <source>
        <strain evidence="5">NRRL Y-17796</strain>
    </source>
</reference>
<keyword evidence="2 4" id="KW-0808">Transferase</keyword>
<evidence type="ECO:0000313" key="4">
    <source>
        <dbReference type="EMBL" id="ODV88936.1"/>
    </source>
</evidence>
<feature type="non-terminal residue" evidence="4">
    <location>
        <position position="1"/>
    </location>
</feature>
<dbReference type="SMART" id="SM00672">
    <property type="entry name" value="CAP10"/>
    <property type="match status" value="1"/>
</dbReference>
<dbReference type="Pfam" id="PF05686">
    <property type="entry name" value="Glyco_transf_90"/>
    <property type="match status" value="1"/>
</dbReference>
<sequence>KKYTLKEYVEKYHKDHKRAPPPGFDKWFEFAIEQGVVDFDHYDAIYEDLRPFWSINPADIRADINGLRDSPAISILTISEGNASANFAGYRISDVVEMFRNVAHLLPDMEIAINLRDQPRVLASFEELQELEQKYNSSISNEIIHVTSSDYSQSLIASHYSEKREILHQDFSGQPLFRHAFNACAPDSAVMQWKESGVNLNEIYEKYHYRGLVSNYSYSGDLCSVAPLIHDKHGFLSISPTLQKFRRLVPVFSESKTSINNDIRYPGNKYIVNAGMYGYDERHDVPWHQKKDVMMWRGITTGGVEMPDTYMKIHRNRLVDTFNGSYPGQPIGTIYCETFGFGGKPHYEDCVADTSQYLEEHADVGFYALEWCNPDPDCKFLHDLYKTLPMVPSTDQYTNKYLVDVDGHSFSARFKPFLESNSLPFKATIFREWHDSRIIPWLHFIPMDNQLDDGQKLMTYFTGMEGVIYPHQGIAERIALNGKDHANLVLKNGDINAYLVLLLLEYARLLDDNRDNIGF</sequence>
<organism evidence="4 5">
    <name type="scientific">Tortispora caseinolytica NRRL Y-17796</name>
    <dbReference type="NCBI Taxonomy" id="767744"/>
    <lineage>
        <taxon>Eukaryota</taxon>
        <taxon>Fungi</taxon>
        <taxon>Dikarya</taxon>
        <taxon>Ascomycota</taxon>
        <taxon>Saccharomycotina</taxon>
        <taxon>Trigonopsidomycetes</taxon>
        <taxon>Trigonopsidales</taxon>
        <taxon>Trigonopsidaceae</taxon>
        <taxon>Tortispora</taxon>
    </lineage>
</organism>
<dbReference type="EMBL" id="KV453843">
    <property type="protein sequence ID" value="ODV88936.1"/>
    <property type="molecule type" value="Genomic_DNA"/>
</dbReference>
<dbReference type="InterPro" id="IPR006598">
    <property type="entry name" value="CAP10"/>
</dbReference>
<evidence type="ECO:0000259" key="3">
    <source>
        <dbReference type="SMART" id="SM00672"/>
    </source>
</evidence>
<evidence type="ECO:0000256" key="2">
    <source>
        <dbReference type="ARBA" id="ARBA00022679"/>
    </source>
</evidence>
<evidence type="ECO:0000256" key="1">
    <source>
        <dbReference type="ARBA" id="ARBA00010118"/>
    </source>
</evidence>
<feature type="non-terminal residue" evidence="4">
    <location>
        <position position="519"/>
    </location>
</feature>
<protein>
    <submittedName>
        <fullName evidence="4">Glycosyltransferase family 90 protein</fullName>
    </submittedName>
</protein>